<keyword evidence="9" id="KW-0540">Nuclease</keyword>
<gene>
    <name evidence="20" type="ORF">HID58_059401</name>
</gene>
<dbReference type="InterPro" id="IPR012337">
    <property type="entry name" value="RNaseH-like_sf"/>
</dbReference>
<evidence type="ECO:0000256" key="10">
    <source>
        <dbReference type="ARBA" id="ARBA00022723"/>
    </source>
</evidence>
<evidence type="ECO:0000256" key="12">
    <source>
        <dbReference type="ARBA" id="ARBA00022839"/>
    </source>
</evidence>
<evidence type="ECO:0000256" key="5">
    <source>
        <dbReference type="ARBA" id="ARBA00005824"/>
    </source>
</evidence>
<evidence type="ECO:0000256" key="9">
    <source>
        <dbReference type="ARBA" id="ARBA00022722"/>
    </source>
</evidence>
<dbReference type="Pfam" id="PF04857">
    <property type="entry name" value="CAF1"/>
    <property type="match status" value="1"/>
</dbReference>
<protein>
    <recommendedName>
        <fullName evidence="18">40S ribosomal protein S12</fullName>
    </recommendedName>
</protein>
<keyword evidence="11" id="KW-0378">Hydrolase</keyword>
<keyword evidence="10" id="KW-0479">Metal-binding</keyword>
<comment type="function">
    <text evidence="17">Ubiquitous transcription factor required for a diverse set of processes. It is a component of the CCR4 complex involved in the control of gene expression.</text>
</comment>
<evidence type="ECO:0000256" key="11">
    <source>
        <dbReference type="ARBA" id="ARBA00022801"/>
    </source>
</evidence>
<comment type="similarity">
    <text evidence="5 18">Belongs to the eukaryotic ribosomal protein eS12 family.</text>
</comment>
<comment type="subunit">
    <text evidence="7">Component of the CCR4-NOT complex, at least composed of CRR4 and CAF1 proteins.</text>
</comment>
<dbReference type="Gene3D" id="3.30.1330.30">
    <property type="match status" value="1"/>
</dbReference>
<keyword evidence="18" id="KW-0687">Ribonucleoprotein</keyword>
<keyword evidence="8" id="KW-0963">Cytoplasm</keyword>
<evidence type="ECO:0000256" key="4">
    <source>
        <dbReference type="ARBA" id="ARBA00004496"/>
    </source>
</evidence>
<evidence type="ECO:0000313" key="21">
    <source>
        <dbReference type="Proteomes" id="UP000824890"/>
    </source>
</evidence>
<evidence type="ECO:0000256" key="17">
    <source>
        <dbReference type="ARBA" id="ARBA00025148"/>
    </source>
</evidence>
<evidence type="ECO:0000256" key="14">
    <source>
        <dbReference type="ARBA" id="ARBA00023015"/>
    </source>
</evidence>
<comment type="caution">
    <text evidence="20">The sequence shown here is derived from an EMBL/GenBank/DDBJ whole genome shotgun (WGS) entry which is preliminary data.</text>
</comment>
<dbReference type="InterPro" id="IPR000530">
    <property type="entry name" value="Ribosomal_eS12"/>
</dbReference>
<dbReference type="InterPro" id="IPR029064">
    <property type="entry name" value="Ribosomal_eL30-like_sf"/>
</dbReference>
<comment type="similarity">
    <text evidence="6">Belongs to the CAF1 family.</text>
</comment>
<dbReference type="InterPro" id="IPR039637">
    <property type="entry name" value="CNOT7/CNOT8/Pop2"/>
</dbReference>
<keyword evidence="21" id="KW-1185">Reference proteome</keyword>
<comment type="subcellular location">
    <subcellularLocation>
        <location evidence="4">Cytoplasm</location>
    </subcellularLocation>
    <subcellularLocation>
        <location evidence="3">Nucleus</location>
    </subcellularLocation>
</comment>
<dbReference type="InterPro" id="IPR006941">
    <property type="entry name" value="RNase_CAF1"/>
</dbReference>
<sequence length="419" mass="46919">MTMFLQGDSIQIREVWSDNLEAEMALIREVVDDFPYVSMDTEFPGIVFRPFENIKTITEYHYKTLRTNVNLMKMIQLGLTFSNESGNLPTCGSDKYCIWQFNFCDFDPVCSISNQESIKLLRNSGIDFKKNYEKGVHSKRFAELLLTSGVVLNENVQWVTFHGVYDLAYLLKVLIIQDLPEKPKGFDELIRLYFPRFCDIKHLMKFCNGLSGGLNKLAELLGVERLGISHQAGSDSLLTSRIFMILQDSFFNGSVEKYSGVLFGFKRTFASLRKVTMSGEEAAPAVVTPAAEPAAIPEDMDLLTALELTLRKARAHGGVTRGLHESAKLIEKRVAQLCVLAEDCNQPDYVKLVKALCADHNINLLTVPSAKTLGEWASLCKIDSEGNARKVVGCSCLVVKDYGEETTALNIVKKHIESN</sequence>
<dbReference type="InterPro" id="IPR047860">
    <property type="entry name" value="Ribosomal_eS12_CS"/>
</dbReference>
<comment type="cofactor">
    <cofactor evidence="2">
        <name>a divalent metal cation</name>
        <dbReference type="ChEBI" id="CHEBI:60240"/>
    </cofactor>
</comment>
<dbReference type="PROSITE" id="PS01189">
    <property type="entry name" value="RIBOSOMAL_S12E"/>
    <property type="match status" value="1"/>
</dbReference>
<evidence type="ECO:0000256" key="8">
    <source>
        <dbReference type="ARBA" id="ARBA00022490"/>
    </source>
</evidence>
<dbReference type="EMBL" id="JAGKQM010000014">
    <property type="protein sequence ID" value="KAH0883305.1"/>
    <property type="molecule type" value="Genomic_DNA"/>
</dbReference>
<dbReference type="InterPro" id="IPR036397">
    <property type="entry name" value="RNaseH_sf"/>
</dbReference>
<feature type="domain" description="Ribosomal protein eL8/eL30/eS12/Gadd45" evidence="19">
    <location>
        <begin position="305"/>
        <end position="398"/>
    </location>
</feature>
<accession>A0ABQ7ZST8</accession>
<evidence type="ECO:0000259" key="19">
    <source>
        <dbReference type="Pfam" id="PF01248"/>
    </source>
</evidence>
<dbReference type="PANTHER" id="PTHR10797">
    <property type="entry name" value="CCR4-NOT TRANSCRIPTION COMPLEX SUBUNIT"/>
    <property type="match status" value="1"/>
</dbReference>
<evidence type="ECO:0000256" key="2">
    <source>
        <dbReference type="ARBA" id="ARBA00001968"/>
    </source>
</evidence>
<evidence type="ECO:0000256" key="1">
    <source>
        <dbReference type="ARBA" id="ARBA00001663"/>
    </source>
</evidence>
<dbReference type="SUPFAM" id="SSF53098">
    <property type="entry name" value="Ribonuclease H-like"/>
    <property type="match status" value="1"/>
</dbReference>
<evidence type="ECO:0000256" key="6">
    <source>
        <dbReference type="ARBA" id="ARBA00008372"/>
    </source>
</evidence>
<keyword evidence="14" id="KW-0805">Transcription regulation</keyword>
<evidence type="ECO:0000256" key="16">
    <source>
        <dbReference type="ARBA" id="ARBA00023242"/>
    </source>
</evidence>
<evidence type="ECO:0000256" key="3">
    <source>
        <dbReference type="ARBA" id="ARBA00004123"/>
    </source>
</evidence>
<dbReference type="Proteomes" id="UP000824890">
    <property type="component" value="Unassembled WGS sequence"/>
</dbReference>
<evidence type="ECO:0000256" key="18">
    <source>
        <dbReference type="RuleBase" id="RU000670"/>
    </source>
</evidence>
<name>A0ABQ7ZST8_BRANA</name>
<keyword evidence="18" id="KW-0689">Ribosomal protein</keyword>
<organism evidence="20 21">
    <name type="scientific">Brassica napus</name>
    <name type="common">Rape</name>
    <dbReference type="NCBI Taxonomy" id="3708"/>
    <lineage>
        <taxon>Eukaryota</taxon>
        <taxon>Viridiplantae</taxon>
        <taxon>Streptophyta</taxon>
        <taxon>Embryophyta</taxon>
        <taxon>Tracheophyta</taxon>
        <taxon>Spermatophyta</taxon>
        <taxon>Magnoliopsida</taxon>
        <taxon>eudicotyledons</taxon>
        <taxon>Gunneridae</taxon>
        <taxon>Pentapetalae</taxon>
        <taxon>rosids</taxon>
        <taxon>malvids</taxon>
        <taxon>Brassicales</taxon>
        <taxon>Brassicaceae</taxon>
        <taxon>Brassiceae</taxon>
        <taxon>Brassica</taxon>
    </lineage>
</organism>
<keyword evidence="15" id="KW-0804">Transcription</keyword>
<proteinExistence type="inferred from homology"/>
<keyword evidence="13" id="KW-0694">RNA-binding</keyword>
<evidence type="ECO:0000256" key="7">
    <source>
        <dbReference type="ARBA" id="ARBA00011757"/>
    </source>
</evidence>
<keyword evidence="16" id="KW-0539">Nucleus</keyword>
<dbReference type="InterPro" id="IPR004038">
    <property type="entry name" value="Ribosomal_eL8/eL30/eS12/Gad45"/>
</dbReference>
<dbReference type="SUPFAM" id="SSF55315">
    <property type="entry name" value="L30e-like"/>
    <property type="match status" value="1"/>
</dbReference>
<keyword evidence="12" id="KW-0269">Exonuclease</keyword>
<dbReference type="Pfam" id="PF01248">
    <property type="entry name" value="Ribosomal_L7Ae"/>
    <property type="match status" value="1"/>
</dbReference>
<evidence type="ECO:0000313" key="20">
    <source>
        <dbReference type="EMBL" id="KAH0883305.1"/>
    </source>
</evidence>
<dbReference type="PRINTS" id="PR00972">
    <property type="entry name" value="RIBSOMALS12E"/>
</dbReference>
<evidence type="ECO:0000256" key="13">
    <source>
        <dbReference type="ARBA" id="ARBA00022884"/>
    </source>
</evidence>
<evidence type="ECO:0000256" key="15">
    <source>
        <dbReference type="ARBA" id="ARBA00023163"/>
    </source>
</evidence>
<reference evidence="20 21" key="1">
    <citation type="submission" date="2021-05" db="EMBL/GenBank/DDBJ databases">
        <title>Genome Assembly of Synthetic Allotetraploid Brassica napus Reveals Homoeologous Exchanges between Subgenomes.</title>
        <authorList>
            <person name="Davis J.T."/>
        </authorList>
    </citation>
    <scope>NUCLEOTIDE SEQUENCE [LARGE SCALE GENOMIC DNA]</scope>
    <source>
        <strain evidence="21">cv. Da-Ae</strain>
        <tissue evidence="20">Seedling</tissue>
    </source>
</reference>
<comment type="catalytic activity">
    <reaction evidence="1">
        <text>Exonucleolytic cleavage of poly(A) to 5'-AMP.</text>
        <dbReference type="EC" id="3.1.13.4"/>
    </reaction>
</comment>
<dbReference type="Gene3D" id="3.30.420.10">
    <property type="entry name" value="Ribonuclease H-like superfamily/Ribonuclease H"/>
    <property type="match status" value="1"/>
</dbReference>